<keyword evidence="2" id="KW-0472">Membrane</keyword>
<evidence type="ECO:0000313" key="3">
    <source>
        <dbReference type="EMBL" id="UYB36946.1"/>
    </source>
</evidence>
<keyword evidence="4" id="KW-1185">Reference proteome</keyword>
<proteinExistence type="predicted"/>
<feature type="transmembrane region" description="Helical" evidence="2">
    <location>
        <begin position="81"/>
        <end position="100"/>
    </location>
</feature>
<feature type="transmembrane region" description="Helical" evidence="2">
    <location>
        <begin position="6"/>
        <end position="30"/>
    </location>
</feature>
<gene>
    <name evidence="3" type="ORF">N9A08_04540</name>
</gene>
<evidence type="ECO:0000313" key="4">
    <source>
        <dbReference type="Proteomes" id="UP001063368"/>
    </source>
</evidence>
<feature type="transmembrane region" description="Helical" evidence="2">
    <location>
        <begin position="42"/>
        <end position="61"/>
    </location>
</feature>
<protein>
    <submittedName>
        <fullName evidence="3">GAP family protein</fullName>
    </submittedName>
</protein>
<name>A0ABY6FUQ6_9MICC</name>
<feature type="compositionally biased region" description="Gly residues" evidence="1">
    <location>
        <begin position="128"/>
        <end position="138"/>
    </location>
</feature>
<organism evidence="3 4">
    <name type="scientific">Arthrobacter koreensis</name>
    <dbReference type="NCBI Taxonomy" id="199136"/>
    <lineage>
        <taxon>Bacteria</taxon>
        <taxon>Bacillati</taxon>
        <taxon>Actinomycetota</taxon>
        <taxon>Actinomycetes</taxon>
        <taxon>Micrococcales</taxon>
        <taxon>Micrococcaceae</taxon>
        <taxon>Arthrobacter</taxon>
    </lineage>
</organism>
<evidence type="ECO:0000256" key="2">
    <source>
        <dbReference type="SAM" id="Phobius"/>
    </source>
</evidence>
<dbReference type="RefSeq" id="WP_263128532.1">
    <property type="nucleotide sequence ID" value="NZ_CP106856.1"/>
</dbReference>
<feature type="compositionally biased region" description="Low complexity" evidence="1">
    <location>
        <begin position="117"/>
        <end position="127"/>
    </location>
</feature>
<feature type="transmembrane region" description="Helical" evidence="2">
    <location>
        <begin position="250"/>
        <end position="271"/>
    </location>
</feature>
<dbReference type="EMBL" id="CP106856">
    <property type="protein sequence ID" value="UYB36946.1"/>
    <property type="molecule type" value="Genomic_DNA"/>
</dbReference>
<dbReference type="Proteomes" id="UP001063368">
    <property type="component" value="Chromosome"/>
</dbReference>
<keyword evidence="2" id="KW-0812">Transmembrane</keyword>
<feature type="transmembrane region" description="Helical" evidence="2">
    <location>
        <begin position="166"/>
        <end position="187"/>
    </location>
</feature>
<feature type="transmembrane region" description="Helical" evidence="2">
    <location>
        <begin position="207"/>
        <end position="229"/>
    </location>
</feature>
<dbReference type="InterPro" id="IPR021315">
    <property type="entry name" value="Gap/Sap"/>
</dbReference>
<accession>A0ABY6FUQ6</accession>
<feature type="region of interest" description="Disordered" evidence="1">
    <location>
        <begin position="111"/>
        <end position="138"/>
    </location>
</feature>
<reference evidence="3" key="1">
    <citation type="submission" date="2022-09" db="EMBL/GenBank/DDBJ databases">
        <authorList>
            <person name="Li D."/>
            <person name="Cheng J."/>
            <person name="Li Y."/>
        </authorList>
    </citation>
    <scope>NUCLEOTIDE SEQUENCE</scope>
    <source>
        <strain evidence="3">DL</strain>
    </source>
</reference>
<evidence type="ECO:0000256" key="1">
    <source>
        <dbReference type="SAM" id="MobiDB-lite"/>
    </source>
</evidence>
<dbReference type="Pfam" id="PF11139">
    <property type="entry name" value="SfLAP"/>
    <property type="match status" value="1"/>
</dbReference>
<sequence>MTLETFVQLGVLALIDSTSIGTLVIPVWLLMRRDAGRTTGKVAAYLGAVGVFYFLVGLLLLSGAAGLGRVLGGGLGSFFELPAVQVLMVAAGAGMLIWSFKDTSLKGTPNGGGENGVGAAADGTPANGTGGTGSGGGGRSAAVLQRSRATEHRWQRRIGKALDSRGGLLGLALLAGVLELPTMLPYLAAVGVLTSAGAGWSVSAGMLALYCLVMLLPALLLVLLRCVLGRHLDGPLERLRAWLTKVSGEAVLWVVGIVGFLMLRAGLAGLFPDASWNPFGG</sequence>
<keyword evidence="2" id="KW-1133">Transmembrane helix</keyword>